<dbReference type="InterPro" id="IPR019594">
    <property type="entry name" value="Glu/Gly-bd"/>
</dbReference>
<evidence type="ECO:0000256" key="6">
    <source>
        <dbReference type="ARBA" id="ARBA00023136"/>
    </source>
</evidence>
<evidence type="ECO:0000256" key="5">
    <source>
        <dbReference type="ARBA" id="ARBA00023065"/>
    </source>
</evidence>
<keyword evidence="2" id="KW-0813">Transport</keyword>
<dbReference type="Pfam" id="PF00060">
    <property type="entry name" value="Lig_chan"/>
    <property type="match status" value="1"/>
</dbReference>
<evidence type="ECO:0000256" key="2">
    <source>
        <dbReference type="ARBA" id="ARBA00022448"/>
    </source>
</evidence>
<evidence type="ECO:0000256" key="1">
    <source>
        <dbReference type="ARBA" id="ARBA00004141"/>
    </source>
</evidence>
<keyword evidence="9" id="KW-1071">Ligand-gated ion channel</keyword>
<evidence type="ECO:0000256" key="12">
    <source>
        <dbReference type="SAM" id="Phobius"/>
    </source>
</evidence>
<dbReference type="PANTHER" id="PTHR18966">
    <property type="entry name" value="IONOTROPIC GLUTAMATE RECEPTOR"/>
    <property type="match status" value="1"/>
</dbReference>
<evidence type="ECO:0000313" key="15">
    <source>
        <dbReference type="EMBL" id="CAF1266197.1"/>
    </source>
</evidence>
<keyword evidence="5" id="KW-0406">Ion transport</keyword>
<evidence type="ECO:0000256" key="4">
    <source>
        <dbReference type="ARBA" id="ARBA00022989"/>
    </source>
</evidence>
<keyword evidence="3 12" id="KW-0812">Transmembrane</keyword>
<dbReference type="GO" id="GO:0016020">
    <property type="term" value="C:membrane"/>
    <property type="evidence" value="ECO:0007669"/>
    <property type="project" value="UniProtKB-SubCell"/>
</dbReference>
<organism evidence="15 16">
    <name type="scientific">Adineta steineri</name>
    <dbReference type="NCBI Taxonomy" id="433720"/>
    <lineage>
        <taxon>Eukaryota</taxon>
        <taxon>Metazoa</taxon>
        <taxon>Spiralia</taxon>
        <taxon>Gnathifera</taxon>
        <taxon>Rotifera</taxon>
        <taxon>Eurotatoria</taxon>
        <taxon>Bdelloidea</taxon>
        <taxon>Adinetida</taxon>
        <taxon>Adinetidae</taxon>
        <taxon>Adineta</taxon>
    </lineage>
</organism>
<feature type="transmembrane region" description="Helical" evidence="12">
    <location>
        <begin position="982"/>
        <end position="1006"/>
    </location>
</feature>
<feature type="transmembrane region" description="Helical" evidence="12">
    <location>
        <begin position="797"/>
        <end position="818"/>
    </location>
</feature>
<evidence type="ECO:0000256" key="11">
    <source>
        <dbReference type="SAM" id="MobiDB-lite"/>
    </source>
</evidence>
<evidence type="ECO:0000313" key="16">
    <source>
        <dbReference type="Proteomes" id="UP000663845"/>
    </source>
</evidence>
<dbReference type="InterPro" id="IPR015683">
    <property type="entry name" value="Ionotropic_Glu_rcpt"/>
</dbReference>
<evidence type="ECO:0000256" key="3">
    <source>
        <dbReference type="ARBA" id="ARBA00022692"/>
    </source>
</evidence>
<proteinExistence type="predicted"/>
<evidence type="ECO:0000256" key="9">
    <source>
        <dbReference type="ARBA" id="ARBA00023286"/>
    </source>
</evidence>
<keyword evidence="4 12" id="KW-1133">Transmembrane helix</keyword>
<dbReference type="FunFam" id="3.40.190.10:FF:000210">
    <property type="entry name" value="Glutamate receptor ionotropic, kainate 1"/>
    <property type="match status" value="1"/>
</dbReference>
<dbReference type="GO" id="GO:0015276">
    <property type="term" value="F:ligand-gated monoatomic ion channel activity"/>
    <property type="evidence" value="ECO:0007669"/>
    <property type="project" value="InterPro"/>
</dbReference>
<feature type="region of interest" description="Disordered" evidence="11">
    <location>
        <begin position="694"/>
        <end position="713"/>
    </location>
</feature>
<reference evidence="15" key="1">
    <citation type="submission" date="2021-02" db="EMBL/GenBank/DDBJ databases">
        <authorList>
            <person name="Nowell W R."/>
        </authorList>
    </citation>
    <scope>NUCLEOTIDE SEQUENCE</scope>
</reference>
<dbReference type="Pfam" id="PF10613">
    <property type="entry name" value="Lig_chan-Glu_bd"/>
    <property type="match status" value="1"/>
</dbReference>
<feature type="compositionally biased region" description="Basic and acidic residues" evidence="11">
    <location>
        <begin position="694"/>
        <end position="710"/>
    </location>
</feature>
<feature type="domain" description="Ionotropic glutamate receptor C-terminal" evidence="13">
    <location>
        <begin position="518"/>
        <end position="961"/>
    </location>
</feature>
<feature type="transmembrane region" description="Helical" evidence="12">
    <location>
        <begin position="44"/>
        <end position="61"/>
    </location>
</feature>
<keyword evidence="10" id="KW-0407">Ion channel</keyword>
<dbReference type="SUPFAM" id="SSF53822">
    <property type="entry name" value="Periplasmic binding protein-like I"/>
    <property type="match status" value="1"/>
</dbReference>
<dbReference type="SMART" id="SM00918">
    <property type="entry name" value="Lig_chan-Glu_bd"/>
    <property type="match status" value="1"/>
</dbReference>
<dbReference type="SMART" id="SM00079">
    <property type="entry name" value="PBPe"/>
    <property type="match status" value="1"/>
</dbReference>
<gene>
    <name evidence="15" type="ORF">JYZ213_LOCUS30431</name>
</gene>
<comment type="caution">
    <text evidence="15">The sequence shown here is derived from an EMBL/GenBank/DDBJ whole genome shotgun (WGS) entry which is preliminary data.</text>
</comment>
<feature type="compositionally biased region" description="Low complexity" evidence="11">
    <location>
        <begin position="317"/>
        <end position="328"/>
    </location>
</feature>
<dbReference type="Gene3D" id="1.10.287.70">
    <property type="match status" value="1"/>
</dbReference>
<dbReference type="Gene3D" id="3.40.50.2300">
    <property type="match status" value="1"/>
</dbReference>
<feature type="transmembrane region" description="Helical" evidence="12">
    <location>
        <begin position="641"/>
        <end position="662"/>
    </location>
</feature>
<dbReference type="Gene3D" id="3.40.190.10">
    <property type="entry name" value="Periplasmic binding protein-like II"/>
    <property type="match status" value="2"/>
</dbReference>
<feature type="domain" description="Ionotropic glutamate receptor L-glutamate and glycine-binding" evidence="14">
    <location>
        <begin position="505"/>
        <end position="587"/>
    </location>
</feature>
<evidence type="ECO:0000259" key="14">
    <source>
        <dbReference type="SMART" id="SM00918"/>
    </source>
</evidence>
<dbReference type="InterPro" id="IPR001320">
    <property type="entry name" value="Iontro_rcpt_C"/>
</dbReference>
<keyword evidence="7" id="KW-0675">Receptor</keyword>
<evidence type="ECO:0000259" key="13">
    <source>
        <dbReference type="SMART" id="SM00079"/>
    </source>
</evidence>
<keyword evidence="8" id="KW-0325">Glycoprotein</keyword>
<dbReference type="EMBL" id="CAJNOG010000486">
    <property type="protein sequence ID" value="CAF1266197.1"/>
    <property type="molecule type" value="Genomic_DNA"/>
</dbReference>
<dbReference type="InterPro" id="IPR028082">
    <property type="entry name" value="Peripla_BP_I"/>
</dbReference>
<dbReference type="FunFam" id="3.40.190.10:FF:000087">
    <property type="entry name" value="glutamate receptor 4 isoform X2"/>
    <property type="match status" value="1"/>
</dbReference>
<protein>
    <submittedName>
        <fullName evidence="15">Uncharacterized protein</fullName>
    </submittedName>
</protein>
<keyword evidence="6 12" id="KW-0472">Membrane</keyword>
<feature type="region of interest" description="Disordered" evidence="11">
    <location>
        <begin position="314"/>
        <end position="333"/>
    </location>
</feature>
<evidence type="ECO:0000256" key="7">
    <source>
        <dbReference type="ARBA" id="ARBA00023170"/>
    </source>
</evidence>
<dbReference type="AlphaFoldDB" id="A0A815B296"/>
<evidence type="ECO:0000256" key="8">
    <source>
        <dbReference type="ARBA" id="ARBA00023180"/>
    </source>
</evidence>
<accession>A0A815B296</accession>
<dbReference type="Proteomes" id="UP000663845">
    <property type="component" value="Unassembled WGS sequence"/>
</dbReference>
<evidence type="ECO:0000256" key="10">
    <source>
        <dbReference type="ARBA" id="ARBA00023303"/>
    </source>
</evidence>
<sequence length="1079" mass="124978">MSTPKDGRETNVPTLSQGVNRQPTMGLLDAINLLTVTKRITKMLLYYVLLHFFTIIFFTYSQSTISIGIIDDNDSPKGILNIAIPNITFCNHHGLILQIRWINSLNSLLDLLNELEERANHTHIYVAHKDQFSTKLIQGFCQTYRIPCVSMNSQGIITTTSLTRSYTAMPDILRVLISYLKYHYIREIVYIYDNEEATYRIYDLLKLMNNDEYFNNFSLDIRVTRHEDIYSLLYSIDIHSNHKDQPPKYIVLDLKAFVDYENMFDKISHMGLTSDLYYYILLSSFDVCSWMKGVNLTGHLIYFDYQQHDCKLDQQPSSSSSEKTSSSSKSKHHATYYRSTLSFRSDHDLYKSSNSNQSISNNTSDINNRKLNLCTNKLKRNDEYFSYTYFTSQLSKSYQTRARSLYDSLNLIIRIFKSNLIDCKTFRLKQTKTKIFQQNLTDINIYAIRKSSLNIYKNQIELTGRYSSIHDDYQSCVTDKRAEYLRRYKVATSRMYYITSLFDEPFLMLRKRTDLHAKYSHPQADLKELRGRLFDFHELEGFCVDLAEKVCSILNITCKFHIVRDGGFGSKNASTGSWNGMVGEIVSRIADMAIAPLTISQVRMEAVDFSKPFMNLGISIMISKPDAQKPGVFSFMHPVSMEIWLCFSLAYFAVSVVLFLTSRVVNSAWRRRVVRQPSYRTYTYPKSVNDKHKTDIELHRQKRDSEDSGRSSEVTIITTPLKQTVRRRHHHRARQHTSTPINDDIRIQKTKDIELKQNDVHLFGISNALFFSFASFMRQSINLVPKSFSGRIAATSWWYFSLIFISSYTANLVAFLTVEKLVTPIESVEDLAKQQEIKYGSVRNGTTSAFFEKSNVTVFQHMWAVMQRSSSEVFFTSNDEGVAKVRSSKGKYAFFIESTKNEYVNERRPCDTMKVGSDLDSKGYGIATRLGSDLSEAIDIIVTSLRESGFMDKLKQRWWYERSECSLTAKDKRFSELSLSSVTGLFYIFLFGIILSCVIAFSEFLITAKAESEKLQISFREILRIKMIENMVGITISAQKQVEFGRIENDFHDHPNHDEQNEIIEQYTEYQLQKPQSDV</sequence>
<name>A0A815B296_9BILA</name>
<dbReference type="SUPFAM" id="SSF53850">
    <property type="entry name" value="Periplasmic binding protein-like II"/>
    <property type="match status" value="1"/>
</dbReference>
<comment type="subcellular location">
    <subcellularLocation>
        <location evidence="1">Membrane</location>
        <topology evidence="1">Multi-pass membrane protein</topology>
    </subcellularLocation>
</comment>